<evidence type="ECO:0000313" key="2">
    <source>
        <dbReference type="EMBL" id="AMS03411.1"/>
    </source>
</evidence>
<evidence type="ECO:0000313" key="3">
    <source>
        <dbReference type="Proteomes" id="UP000223856"/>
    </source>
</evidence>
<reference evidence="2 3" key="1">
    <citation type="submission" date="2016-03" db="EMBL/GenBank/DDBJ databases">
        <authorList>
            <person name="Green D.E."/>
            <person name="Kennedy B.V."/>
            <person name="Kocak B.Z."/>
            <person name="Moretti M.L."/>
            <person name="Onelangsy F.L."/>
            <person name="Mezghani N.A."/>
            <person name="Thompson P.K."/>
            <person name="Ulbrich M.C."/>
            <person name="Furbee E.C."/>
            <person name="Grubb S.R."/>
            <person name="Warner M.H."/>
            <person name="Montgomery M.T."/>
            <person name="Garlena R.A."/>
            <person name="Russell D.A."/>
            <person name="Pope W.H."/>
            <person name="Jacobs-Sera D."/>
            <person name="Hendrix R.W."/>
            <person name="Hatfull G.F."/>
        </authorList>
    </citation>
    <scope>NUCLEOTIDE SEQUENCE [LARGE SCALE GENOMIC DNA]</scope>
</reference>
<feature type="compositionally biased region" description="Pro residues" evidence="1">
    <location>
        <begin position="85"/>
        <end position="96"/>
    </location>
</feature>
<dbReference type="Proteomes" id="UP000223856">
    <property type="component" value="Segment"/>
</dbReference>
<dbReference type="GeneID" id="40079172"/>
<dbReference type="KEGG" id="vg:40079172"/>
<proteinExistence type="predicted"/>
<dbReference type="RefSeq" id="YP_009603292.1">
    <property type="nucleotide sequence ID" value="NC_041950.1"/>
</dbReference>
<evidence type="ECO:0000256" key="1">
    <source>
        <dbReference type="SAM" id="MobiDB-lite"/>
    </source>
</evidence>
<organism evidence="2 3">
    <name type="scientific">Gordonia phage Katyusha</name>
    <dbReference type="NCBI Taxonomy" id="1821555"/>
    <lineage>
        <taxon>Viruses</taxon>
        <taxon>Duplodnaviria</taxon>
        <taxon>Heunggongvirae</taxon>
        <taxon>Uroviricota</taxon>
        <taxon>Caudoviricetes</taxon>
        <taxon>Demosthenesvirus</taxon>
        <taxon>Demosthenesvirus katyusha</taxon>
    </lineage>
</organism>
<feature type="region of interest" description="Disordered" evidence="1">
    <location>
        <begin position="28"/>
        <end position="96"/>
    </location>
</feature>
<feature type="compositionally biased region" description="Basic and acidic residues" evidence="1">
    <location>
        <begin position="65"/>
        <end position="77"/>
    </location>
</feature>
<dbReference type="EMBL" id="KU963258">
    <property type="protein sequence ID" value="AMS03411.1"/>
    <property type="molecule type" value="Genomic_DNA"/>
</dbReference>
<protein>
    <submittedName>
        <fullName evidence="2">Uncharacterized protein</fullName>
    </submittedName>
</protein>
<name>A0A142KBC8_9CAUD</name>
<accession>A0A142KBC8</accession>
<keyword evidence="3" id="KW-1185">Reference proteome</keyword>
<sequence>MADDTKSGVLEGDETFVGVDPIYANAAVATDAPQYPEGDPDELEKYERFSEVPEPETVSNYASKKKAEPKSEAKEEEPVQETKPSTPPPPPAAPQK</sequence>
<gene>
    <name evidence="2" type="primary">18</name>
    <name evidence="2" type="ORF">SEA_KATYUSHA_18</name>
</gene>